<dbReference type="PANTHER" id="PTHR30604">
    <property type="entry name" value="PROTEIN TRANSPORT PROTEIN HOFQ"/>
    <property type="match status" value="1"/>
</dbReference>
<dbReference type="Proteomes" id="UP001165384">
    <property type="component" value="Unassembled WGS sequence"/>
</dbReference>
<evidence type="ECO:0000256" key="7">
    <source>
        <dbReference type="ARBA" id="ARBA00023136"/>
    </source>
</evidence>
<evidence type="ECO:0000256" key="5">
    <source>
        <dbReference type="ARBA" id="ARBA00022729"/>
    </source>
</evidence>
<evidence type="ECO:0000313" key="16">
    <source>
        <dbReference type="Proteomes" id="UP001165384"/>
    </source>
</evidence>
<keyword evidence="5 13" id="KW-0732">Signal</keyword>
<evidence type="ECO:0000256" key="9">
    <source>
        <dbReference type="ARBA" id="ARBA00023287"/>
    </source>
</evidence>
<evidence type="ECO:0000256" key="10">
    <source>
        <dbReference type="ARBA" id="ARBA00024678"/>
    </source>
</evidence>
<dbReference type="Gene3D" id="3.30.1370.130">
    <property type="match status" value="1"/>
</dbReference>
<accession>A0ABS9JYS7</accession>
<dbReference type="RefSeq" id="WP_275707552.1">
    <property type="nucleotide sequence ID" value="NZ_JAKLTN010000001.1"/>
</dbReference>
<dbReference type="Gene3D" id="2.60.40.3500">
    <property type="match status" value="1"/>
</dbReference>
<dbReference type="PRINTS" id="PR00811">
    <property type="entry name" value="BCTERIALGSPD"/>
</dbReference>
<name>A0ABS9JYS7_9RHOO</name>
<dbReference type="InterPro" id="IPR051808">
    <property type="entry name" value="Type_IV_pilus_biogenesis"/>
</dbReference>
<dbReference type="InterPro" id="IPR001775">
    <property type="entry name" value="GspD/PilQ"/>
</dbReference>
<dbReference type="PROSITE" id="PS00875">
    <property type="entry name" value="T2SP_D"/>
    <property type="match status" value="1"/>
</dbReference>
<keyword evidence="8" id="KW-0998">Cell outer membrane</keyword>
<comment type="caution">
    <text evidence="15">The sequence shown here is derived from an EMBL/GenBank/DDBJ whole genome shotgun (WGS) entry which is preliminary data.</text>
</comment>
<evidence type="ECO:0000256" key="1">
    <source>
        <dbReference type="ARBA" id="ARBA00004442"/>
    </source>
</evidence>
<comment type="subunit">
    <text evidence="11">Homododecamer. Tetramer of trimer.</text>
</comment>
<evidence type="ECO:0000256" key="13">
    <source>
        <dbReference type="SAM" id="SignalP"/>
    </source>
</evidence>
<comment type="function">
    <text evidence="10">Required for type IV pilus biogenesis and competence. Could function as a pore for exit of the pilus but also as a channel for entry of heme and antimicrobial agents and uptake of transforming DNA.</text>
</comment>
<feature type="domain" description="Secretin/TonB short N-terminal" evidence="14">
    <location>
        <begin position="300"/>
        <end position="348"/>
    </location>
</feature>
<dbReference type="Pfam" id="PF11741">
    <property type="entry name" value="AMIN"/>
    <property type="match status" value="2"/>
</dbReference>
<dbReference type="PANTHER" id="PTHR30604:SF1">
    <property type="entry name" value="DNA UTILIZATION PROTEIN HOFQ"/>
    <property type="match status" value="1"/>
</dbReference>
<evidence type="ECO:0000259" key="14">
    <source>
        <dbReference type="SMART" id="SM00965"/>
    </source>
</evidence>
<protein>
    <recommendedName>
        <fullName evidence="3">Type IV pilus biogenesis and competence protein PilQ</fullName>
    </recommendedName>
</protein>
<gene>
    <name evidence="15" type="primary">pilQ</name>
    <name evidence="15" type="ORF">LZ012_03395</name>
</gene>
<feature type="chain" id="PRO_5046938891" description="Type IV pilus biogenesis and competence protein PilQ" evidence="13">
    <location>
        <begin position="24"/>
        <end position="709"/>
    </location>
</feature>
<evidence type="ECO:0000256" key="3">
    <source>
        <dbReference type="ARBA" id="ARBA00014124"/>
    </source>
</evidence>
<evidence type="ECO:0000256" key="2">
    <source>
        <dbReference type="ARBA" id="ARBA00006304"/>
    </source>
</evidence>
<comment type="subcellular location">
    <subcellularLocation>
        <location evidence="1 12">Cell outer membrane</location>
    </subcellularLocation>
</comment>
<comment type="similarity">
    <text evidence="2">Belongs to the bacterial secretin family. PilQ subfamily.</text>
</comment>
<dbReference type="InterPro" id="IPR005644">
    <property type="entry name" value="NolW-like"/>
</dbReference>
<keyword evidence="16" id="KW-1185">Reference proteome</keyword>
<keyword evidence="7" id="KW-0472">Membrane</keyword>
<feature type="signal peptide" evidence="13">
    <location>
        <begin position="1"/>
        <end position="23"/>
    </location>
</feature>
<dbReference type="Gene3D" id="3.30.1370.120">
    <property type="match status" value="1"/>
</dbReference>
<dbReference type="NCBIfam" id="TIGR02515">
    <property type="entry name" value="IV_pilus_PilQ"/>
    <property type="match status" value="1"/>
</dbReference>
<keyword evidence="9" id="KW-0178">Competence</keyword>
<dbReference type="Pfam" id="PF03958">
    <property type="entry name" value="Secretin_N"/>
    <property type="match status" value="1"/>
</dbReference>
<dbReference type="InterPro" id="IPR004846">
    <property type="entry name" value="T2SS/T3SS_dom"/>
</dbReference>
<dbReference type="InterPro" id="IPR021731">
    <property type="entry name" value="AMIN_dom"/>
</dbReference>
<evidence type="ECO:0000256" key="4">
    <source>
        <dbReference type="ARBA" id="ARBA00022448"/>
    </source>
</evidence>
<dbReference type="Pfam" id="PF00263">
    <property type="entry name" value="Secretin"/>
    <property type="match status" value="1"/>
</dbReference>
<evidence type="ECO:0000256" key="6">
    <source>
        <dbReference type="ARBA" id="ARBA00022927"/>
    </source>
</evidence>
<evidence type="ECO:0000256" key="11">
    <source>
        <dbReference type="ARBA" id="ARBA00025897"/>
    </source>
</evidence>
<dbReference type="Gene3D" id="2.60.40.3470">
    <property type="match status" value="1"/>
</dbReference>
<sequence>MKFIKQAVAAFVVCLALFPPARAEVQPSNTIEAVNVAQQGNEIALRIDMKEPLSAPPPGFSVANPAKIALDFQLTGNGLGKNSQVFNQGDLRSMNVVQVGDRTRVVLNLAKSLNYKTRLEGKSLYVTLTPVERVADSGAARSTRFAEESLIGAKHSVSDVMFRRGKDGEGRVIVDLSDSGTGIDIRQQGPNLVVDFMKTSVPDRLRRKLDVTDFATPVTTVETKANGDNVRMVISPKGLWEHNAYQSDNQFIVEVKRIIEDPNKLVQGAKIGYQGPRVSINYQNGDVRALLRLMAEELGLNAVISETVSGTTTLVLKDVPADQVIDIIFQQKGLDMRKKGNIIMIAPRDEIATREKLEFESKQQISELEPLKLEQFQLNYQKAADVARLLAGVVAGGAPGATQRILSKRGSAVADPQSNIIFINDIASKLDEIRSFISAIDIGARQVLIEARVVEASDSFNRSIGAKLNFLNQKQSMLGGSGWNVTGGRITPGTTTPTVTNPTQTTPQTIGVNLPSYTSTGGTLALSLFNSSLTKFLNLEIAALESDGIGKIISSPRVITANNVKAKIEDGTEVPYVTTQTSGTAITQTVSFKPAKLSLEATPQITPEGTVRMALVVKKEEPDWTRAVLGNPPIKSSIVETNVVVENGGTVVIGGVFITNTQDTVEKVPLLGDIPFLGWLFKYKNDTGSRRELLVFITPRVISDKTRFD</sequence>
<reference evidence="15" key="1">
    <citation type="submission" date="2022-01" db="EMBL/GenBank/DDBJ databases">
        <authorList>
            <person name="Jo J.-H."/>
            <person name="Im W.-T."/>
        </authorList>
    </citation>
    <scope>NUCLEOTIDE SEQUENCE</scope>
    <source>
        <strain evidence="15">XY25</strain>
    </source>
</reference>
<proteinExistence type="inferred from homology"/>
<evidence type="ECO:0000256" key="12">
    <source>
        <dbReference type="RuleBase" id="RU004004"/>
    </source>
</evidence>
<evidence type="ECO:0000256" key="8">
    <source>
        <dbReference type="ARBA" id="ARBA00023237"/>
    </source>
</evidence>
<dbReference type="InterPro" id="IPR004845">
    <property type="entry name" value="T2SS_GspD_CS"/>
</dbReference>
<dbReference type="InterPro" id="IPR011662">
    <property type="entry name" value="Secretin/TonB_short_N"/>
</dbReference>
<dbReference type="SMART" id="SM00965">
    <property type="entry name" value="STN"/>
    <property type="match status" value="1"/>
</dbReference>
<dbReference type="InterPro" id="IPR013355">
    <property type="entry name" value="Pilus_4_PilQ"/>
</dbReference>
<evidence type="ECO:0000313" key="15">
    <source>
        <dbReference type="EMBL" id="MCG2576036.1"/>
    </source>
</evidence>
<dbReference type="InterPro" id="IPR038591">
    <property type="entry name" value="NolW-like_sf"/>
</dbReference>
<keyword evidence="6" id="KW-0653">Protein transport</keyword>
<organism evidence="15 16">
    <name type="scientific">Dechloromonas hankyongensis</name>
    <dbReference type="NCBI Taxonomy" id="2908002"/>
    <lineage>
        <taxon>Bacteria</taxon>
        <taxon>Pseudomonadati</taxon>
        <taxon>Pseudomonadota</taxon>
        <taxon>Betaproteobacteria</taxon>
        <taxon>Rhodocyclales</taxon>
        <taxon>Azonexaceae</taxon>
        <taxon>Dechloromonas</taxon>
    </lineage>
</organism>
<keyword evidence="4 12" id="KW-0813">Transport</keyword>
<dbReference type="EMBL" id="JAKLTN010000001">
    <property type="protein sequence ID" value="MCG2576036.1"/>
    <property type="molecule type" value="Genomic_DNA"/>
</dbReference>
<dbReference type="Pfam" id="PF07660">
    <property type="entry name" value="STN"/>
    <property type="match status" value="1"/>
</dbReference>